<feature type="domain" description="Luciferase-like" evidence="5">
    <location>
        <begin position="12"/>
        <end position="334"/>
    </location>
</feature>
<evidence type="ECO:0000256" key="3">
    <source>
        <dbReference type="ARBA" id="ARBA00023002"/>
    </source>
</evidence>
<dbReference type="CDD" id="cd01094">
    <property type="entry name" value="Alkanesulfonate_monoxygenase"/>
    <property type="match status" value="1"/>
</dbReference>
<protein>
    <submittedName>
        <fullName evidence="6">Alkanesulfonate monooxygenase SsuD/methylene tetrahydromethanopterin reductase-like flavin-dependent oxidoreductase (Luciferase family)</fullName>
    </submittedName>
</protein>
<dbReference type="PANTHER" id="PTHR42847:SF4">
    <property type="entry name" value="ALKANESULFONATE MONOOXYGENASE-RELATED"/>
    <property type="match status" value="1"/>
</dbReference>
<dbReference type="Gene3D" id="3.20.20.30">
    <property type="entry name" value="Luciferase-like domain"/>
    <property type="match status" value="1"/>
</dbReference>
<comment type="caution">
    <text evidence="6">The sequence shown here is derived from an EMBL/GenBank/DDBJ whole genome shotgun (WGS) entry which is preliminary data.</text>
</comment>
<dbReference type="OrthoDB" id="9814695at2"/>
<dbReference type="EMBL" id="SHKI01000004">
    <property type="protein sequence ID" value="RZT66170.1"/>
    <property type="molecule type" value="Genomic_DNA"/>
</dbReference>
<gene>
    <name evidence="6" type="ORF">EV139_1599</name>
</gene>
<organism evidence="6 7">
    <name type="scientific">Leucobacter luti</name>
    <dbReference type="NCBI Taxonomy" id="340320"/>
    <lineage>
        <taxon>Bacteria</taxon>
        <taxon>Bacillati</taxon>
        <taxon>Actinomycetota</taxon>
        <taxon>Actinomycetes</taxon>
        <taxon>Micrococcales</taxon>
        <taxon>Microbacteriaceae</taxon>
        <taxon>Leucobacter</taxon>
    </lineage>
</organism>
<reference evidence="6 7" key="1">
    <citation type="journal article" date="2015" name="Stand. Genomic Sci.">
        <title>Genomic Encyclopedia of Bacterial and Archaeal Type Strains, Phase III: the genomes of soil and plant-associated and newly described type strains.</title>
        <authorList>
            <person name="Whitman W.B."/>
            <person name="Woyke T."/>
            <person name="Klenk H.P."/>
            <person name="Zhou Y."/>
            <person name="Lilburn T.G."/>
            <person name="Beck B.J."/>
            <person name="De Vos P."/>
            <person name="Vandamme P."/>
            <person name="Eisen J.A."/>
            <person name="Garrity G."/>
            <person name="Hugenholtz P."/>
            <person name="Kyrpides N.C."/>
        </authorList>
    </citation>
    <scope>NUCLEOTIDE SEQUENCE [LARGE SCALE GENOMIC DNA]</scope>
    <source>
        <strain evidence="6 7">RF6</strain>
    </source>
</reference>
<dbReference type="InterPro" id="IPR050172">
    <property type="entry name" value="SsuD_RutA_monooxygenase"/>
</dbReference>
<keyword evidence="7" id="KW-1185">Reference proteome</keyword>
<dbReference type="InterPro" id="IPR036661">
    <property type="entry name" value="Luciferase-like_sf"/>
</dbReference>
<dbReference type="GO" id="GO:0004497">
    <property type="term" value="F:monooxygenase activity"/>
    <property type="evidence" value="ECO:0007669"/>
    <property type="project" value="UniProtKB-KW"/>
</dbReference>
<evidence type="ECO:0000313" key="6">
    <source>
        <dbReference type="EMBL" id="RZT66170.1"/>
    </source>
</evidence>
<dbReference type="PANTHER" id="PTHR42847">
    <property type="entry name" value="ALKANESULFONATE MONOOXYGENASE"/>
    <property type="match status" value="1"/>
</dbReference>
<name>A0A4Q7U0B4_9MICO</name>
<proteinExistence type="predicted"/>
<dbReference type="AlphaFoldDB" id="A0A4Q7U0B4"/>
<dbReference type="Proteomes" id="UP000291832">
    <property type="component" value="Unassembled WGS sequence"/>
</dbReference>
<dbReference type="InterPro" id="IPR011251">
    <property type="entry name" value="Luciferase-like_dom"/>
</dbReference>
<dbReference type="GO" id="GO:0016705">
    <property type="term" value="F:oxidoreductase activity, acting on paired donors, with incorporation or reduction of molecular oxygen"/>
    <property type="evidence" value="ECO:0007669"/>
    <property type="project" value="InterPro"/>
</dbReference>
<dbReference type="SUPFAM" id="SSF51679">
    <property type="entry name" value="Bacterial luciferase-like"/>
    <property type="match status" value="1"/>
</dbReference>
<evidence type="ECO:0000259" key="5">
    <source>
        <dbReference type="Pfam" id="PF00296"/>
    </source>
</evidence>
<sequence>MNRDILNGEDFKLGLFSPNCSGGLAVTTIPERWSASWEDNLALAQAAETAGIDFLLPIARFIGYKGETNFHGSVLDPIVWAAGLLASTKRINVFSTVHTAFNNPMVVAKQIATLDQIGGGGRAGLNVVAGWNLPEYEALGAPMPEAHDDRYGFAAEWLDVIERAWAAEGKFQYDGKFYQLKDSETEPKPRGGRVPILNAGSSTQGRDFAAHFSDFAFTIIPDAETGAGIVRTMKEQARASYQREVGVLTLGHVVCRETRAEAEDYLAYYADEHADWGAVDYLMGLQGMHAQSFTPEMLQTMRSRFASGHGSLPVVGTPEEVAEQIRAVSDAGFDGMTLAFVDYTREVTQFGREVMPILERMGVRLPRE</sequence>
<accession>A0A4Q7U0B4</accession>
<dbReference type="Pfam" id="PF00296">
    <property type="entry name" value="Bac_luciferase"/>
    <property type="match status" value="1"/>
</dbReference>
<dbReference type="RefSeq" id="WP_130453779.1">
    <property type="nucleotide sequence ID" value="NZ_QYAG01000001.1"/>
</dbReference>
<keyword evidence="4 6" id="KW-0503">Monooxygenase</keyword>
<evidence type="ECO:0000256" key="1">
    <source>
        <dbReference type="ARBA" id="ARBA00022630"/>
    </source>
</evidence>
<keyword evidence="1" id="KW-0285">Flavoprotein</keyword>
<keyword evidence="3" id="KW-0560">Oxidoreductase</keyword>
<evidence type="ECO:0000313" key="7">
    <source>
        <dbReference type="Proteomes" id="UP000291832"/>
    </source>
</evidence>
<evidence type="ECO:0000256" key="2">
    <source>
        <dbReference type="ARBA" id="ARBA00022643"/>
    </source>
</evidence>
<keyword evidence="2" id="KW-0288">FMN</keyword>
<evidence type="ECO:0000256" key="4">
    <source>
        <dbReference type="ARBA" id="ARBA00023033"/>
    </source>
</evidence>